<evidence type="ECO:0000313" key="1">
    <source>
        <dbReference type="EnsemblPlants" id="PGSC0003DMT400027573"/>
    </source>
</evidence>
<dbReference type="EnsemblPlants" id="PGSC0003DMT400027573">
    <property type="protein sequence ID" value="PGSC0003DMT400027573"/>
    <property type="gene ID" value="PGSC0003DMG400010629"/>
</dbReference>
<evidence type="ECO:0000313" key="2">
    <source>
        <dbReference type="Proteomes" id="UP000011115"/>
    </source>
</evidence>
<organism evidence="1 2">
    <name type="scientific">Solanum tuberosum</name>
    <name type="common">Potato</name>
    <dbReference type="NCBI Taxonomy" id="4113"/>
    <lineage>
        <taxon>Eukaryota</taxon>
        <taxon>Viridiplantae</taxon>
        <taxon>Streptophyta</taxon>
        <taxon>Embryophyta</taxon>
        <taxon>Tracheophyta</taxon>
        <taxon>Spermatophyta</taxon>
        <taxon>Magnoliopsida</taxon>
        <taxon>eudicotyledons</taxon>
        <taxon>Gunneridae</taxon>
        <taxon>Pentapetalae</taxon>
        <taxon>asterids</taxon>
        <taxon>lamiids</taxon>
        <taxon>Solanales</taxon>
        <taxon>Solanaceae</taxon>
        <taxon>Solanoideae</taxon>
        <taxon>Solaneae</taxon>
        <taxon>Solanum</taxon>
    </lineage>
</organism>
<sequence length="58" mass="6684">MTLERILCFLGVNKHDIQHAQKEKLLLVEKHKDFFLSPYQLRKLTSSVFHAASATTIS</sequence>
<dbReference type="Proteomes" id="UP000011115">
    <property type="component" value="Unassembled WGS sequence"/>
</dbReference>
<accession>M1APV8</accession>
<dbReference type="Gramene" id="PGSC0003DMT400027573">
    <property type="protein sequence ID" value="PGSC0003DMT400027573"/>
    <property type="gene ID" value="PGSC0003DMG400010629"/>
</dbReference>
<proteinExistence type="predicted"/>
<keyword evidence="2" id="KW-1185">Reference proteome</keyword>
<dbReference type="InParanoid" id="M1APV8"/>
<reference evidence="2" key="1">
    <citation type="journal article" date="2011" name="Nature">
        <title>Genome sequence and analysis of the tuber crop potato.</title>
        <authorList>
            <consortium name="The Potato Genome Sequencing Consortium"/>
        </authorList>
    </citation>
    <scope>NUCLEOTIDE SEQUENCE [LARGE SCALE GENOMIC DNA]</scope>
    <source>
        <strain evidence="2">cv. DM1-3 516 R44</strain>
    </source>
</reference>
<protein>
    <submittedName>
        <fullName evidence="1">Uncharacterized protein</fullName>
    </submittedName>
</protein>
<reference evidence="1" key="2">
    <citation type="submission" date="2015-06" db="UniProtKB">
        <authorList>
            <consortium name="EnsemblPlants"/>
        </authorList>
    </citation>
    <scope>IDENTIFICATION</scope>
    <source>
        <strain evidence="1">DM1-3 516 R44</strain>
    </source>
</reference>
<dbReference type="HOGENOM" id="CLU_2982871_0_0_1"/>
<name>M1APV8_SOLTU</name>
<dbReference type="PaxDb" id="4113-PGSC0003DMT400027573"/>
<dbReference type="AlphaFoldDB" id="M1APV8"/>